<feature type="transmembrane region" description="Helical" evidence="5">
    <location>
        <begin position="73"/>
        <end position="91"/>
    </location>
</feature>
<keyword evidence="3 5" id="KW-1133">Transmembrane helix</keyword>
<protein>
    <submittedName>
        <fullName evidence="6">ATP-binding cassette, subfamily B</fullName>
    </submittedName>
</protein>
<evidence type="ECO:0000256" key="3">
    <source>
        <dbReference type="ARBA" id="ARBA00022989"/>
    </source>
</evidence>
<evidence type="ECO:0000313" key="7">
    <source>
        <dbReference type="Proteomes" id="UP000199288"/>
    </source>
</evidence>
<sequence length="294" mass="31868">MKAPSCLTPIPPNSIAAALKTSFRAVAYAWKHSPRYSAGTLISGTIAALVPAAQVEVMKYLIASLEPGSSPVLPIILAALAAVVISLTTNVNRHVVQLSQLDLRRSYSSDLTRLITRLTPPETVDNRRVERIRAARDAVPFNLAWQASSFYSVMTAIFAVVFLTISLWSISPLASLFVALVMVPDLLVYSRLARVENEIWPEAAGINRRQEYLHAQVNFQPAATEIASGGHGDSFNDELADLYGREFDVFAKAPRYGIRLQMISSLVVFVLAAGAFAAIIVAPSARSALASWVS</sequence>
<keyword evidence="6" id="KW-0547">Nucleotide-binding</keyword>
<keyword evidence="7" id="KW-1185">Reference proteome</keyword>
<gene>
    <name evidence="6" type="ORF">SAMN02910418_01055</name>
</gene>
<dbReference type="Proteomes" id="UP000199288">
    <property type="component" value="Unassembled WGS sequence"/>
</dbReference>
<evidence type="ECO:0000256" key="4">
    <source>
        <dbReference type="ARBA" id="ARBA00023136"/>
    </source>
</evidence>
<evidence type="ECO:0000256" key="5">
    <source>
        <dbReference type="SAM" id="Phobius"/>
    </source>
</evidence>
<dbReference type="SUPFAM" id="SSF90123">
    <property type="entry name" value="ABC transporter transmembrane region"/>
    <property type="match status" value="1"/>
</dbReference>
<accession>A0A1H3Z082</accession>
<organism evidence="6 7">
    <name type="scientific">Bowdeniella nasicola</name>
    <dbReference type="NCBI Taxonomy" id="208480"/>
    <lineage>
        <taxon>Bacteria</taxon>
        <taxon>Bacillati</taxon>
        <taxon>Actinomycetota</taxon>
        <taxon>Actinomycetes</taxon>
        <taxon>Actinomycetales</taxon>
        <taxon>Actinomycetaceae</taxon>
        <taxon>Bowdeniella</taxon>
    </lineage>
</organism>
<comment type="subcellular location">
    <subcellularLocation>
        <location evidence="1">Cell membrane</location>
        <topology evidence="1">Multi-pass membrane protein</topology>
    </subcellularLocation>
</comment>
<feature type="transmembrane region" description="Helical" evidence="5">
    <location>
        <begin position="36"/>
        <end position="53"/>
    </location>
</feature>
<dbReference type="Gene3D" id="1.20.1560.10">
    <property type="entry name" value="ABC transporter type 1, transmembrane domain"/>
    <property type="match status" value="1"/>
</dbReference>
<keyword evidence="4 5" id="KW-0472">Membrane</keyword>
<proteinExistence type="predicted"/>
<dbReference type="InterPro" id="IPR036640">
    <property type="entry name" value="ABC1_TM_sf"/>
</dbReference>
<reference evidence="7" key="1">
    <citation type="submission" date="2016-10" db="EMBL/GenBank/DDBJ databases">
        <authorList>
            <person name="Varghese N."/>
            <person name="Submissions S."/>
        </authorList>
    </citation>
    <scope>NUCLEOTIDE SEQUENCE [LARGE SCALE GENOMIC DNA]</scope>
    <source>
        <strain evidence="7">KPR-1</strain>
    </source>
</reference>
<feature type="transmembrane region" description="Helical" evidence="5">
    <location>
        <begin position="174"/>
        <end position="192"/>
    </location>
</feature>
<evidence type="ECO:0000313" key="6">
    <source>
        <dbReference type="EMBL" id="SEA17139.1"/>
    </source>
</evidence>
<dbReference type="EMBL" id="FNQV01000005">
    <property type="protein sequence ID" value="SEA17139.1"/>
    <property type="molecule type" value="Genomic_DNA"/>
</dbReference>
<dbReference type="AlphaFoldDB" id="A0A1H3Z082"/>
<keyword evidence="2 5" id="KW-0812">Transmembrane</keyword>
<evidence type="ECO:0000256" key="1">
    <source>
        <dbReference type="ARBA" id="ARBA00004651"/>
    </source>
</evidence>
<name>A0A1H3Z082_9ACTO</name>
<dbReference type="GO" id="GO:0005524">
    <property type="term" value="F:ATP binding"/>
    <property type="evidence" value="ECO:0007669"/>
    <property type="project" value="UniProtKB-KW"/>
</dbReference>
<feature type="transmembrane region" description="Helical" evidence="5">
    <location>
        <begin position="262"/>
        <end position="285"/>
    </location>
</feature>
<keyword evidence="6" id="KW-0067">ATP-binding</keyword>
<feature type="transmembrane region" description="Helical" evidence="5">
    <location>
        <begin position="150"/>
        <end position="168"/>
    </location>
</feature>
<evidence type="ECO:0000256" key="2">
    <source>
        <dbReference type="ARBA" id="ARBA00022692"/>
    </source>
</evidence>
<dbReference type="GO" id="GO:0005886">
    <property type="term" value="C:plasma membrane"/>
    <property type="evidence" value="ECO:0007669"/>
    <property type="project" value="UniProtKB-SubCell"/>
</dbReference>